<evidence type="ECO:0000256" key="1">
    <source>
        <dbReference type="SAM" id="Phobius"/>
    </source>
</evidence>
<keyword evidence="1" id="KW-0812">Transmembrane</keyword>
<reference evidence="2" key="1">
    <citation type="submission" date="2022-11" db="EMBL/GenBank/DDBJ databases">
        <title>Lacrimispora xylanolytica sy1, complete genome.</title>
        <authorList>
            <person name="Choi S."/>
        </authorList>
    </citation>
    <scope>NUCLEOTIDE SEQUENCE</scope>
    <source>
        <strain evidence="2">Sy1</strain>
    </source>
</reference>
<evidence type="ECO:0000313" key="3">
    <source>
        <dbReference type="Proteomes" id="UP001163115"/>
    </source>
</evidence>
<organism evidence="2 3">
    <name type="scientific">Lacrimispora xylanolytica</name>
    <dbReference type="NCBI Taxonomy" id="29375"/>
    <lineage>
        <taxon>Bacteria</taxon>
        <taxon>Bacillati</taxon>
        <taxon>Bacillota</taxon>
        <taxon>Clostridia</taxon>
        <taxon>Lachnospirales</taxon>
        <taxon>Lachnospiraceae</taxon>
        <taxon>Lacrimispora</taxon>
    </lineage>
</organism>
<dbReference type="Proteomes" id="UP001163115">
    <property type="component" value="Chromosome"/>
</dbReference>
<name>A0ABY7A9L9_9FIRM</name>
<protein>
    <submittedName>
        <fullName evidence="2">Uncharacterized protein</fullName>
    </submittedName>
</protein>
<keyword evidence="1" id="KW-0472">Membrane</keyword>
<gene>
    <name evidence="2" type="ORF">OW255_15650</name>
</gene>
<keyword evidence="1" id="KW-1133">Transmembrane helix</keyword>
<sequence>MEDKDLYNKLMLLVFVLIVVLLCAGSYSYFSGKKTGADIKGPVKNAKVLVLEETTKRYSS</sequence>
<dbReference type="EMBL" id="CP113524">
    <property type="protein sequence ID" value="WAJ22988.1"/>
    <property type="molecule type" value="Genomic_DNA"/>
</dbReference>
<accession>A0ABY7A9L9</accession>
<proteinExistence type="predicted"/>
<feature type="transmembrane region" description="Helical" evidence="1">
    <location>
        <begin position="12"/>
        <end position="30"/>
    </location>
</feature>
<dbReference type="RefSeq" id="WP_024838584.1">
    <property type="nucleotide sequence ID" value="NZ_CP113524.1"/>
</dbReference>
<keyword evidence="3" id="KW-1185">Reference proteome</keyword>
<evidence type="ECO:0000313" key="2">
    <source>
        <dbReference type="EMBL" id="WAJ22988.1"/>
    </source>
</evidence>